<dbReference type="Proteomes" id="UP001149954">
    <property type="component" value="Unassembled WGS sequence"/>
</dbReference>
<name>A0A9X0C7K4_9EURO</name>
<sequence>MKYGDQKKKKQKETSPGRLELPTSRLTVGRANQLRHGDVLVEETRPIILVDQVSVAQLVSASDC</sequence>
<feature type="region of interest" description="Disordered" evidence="1">
    <location>
        <begin position="1"/>
        <end position="23"/>
    </location>
</feature>
<evidence type="ECO:0000313" key="2">
    <source>
        <dbReference type="EMBL" id="KAJ5505143.1"/>
    </source>
</evidence>
<evidence type="ECO:0000313" key="3">
    <source>
        <dbReference type="Proteomes" id="UP001149954"/>
    </source>
</evidence>
<comment type="caution">
    <text evidence="2">The sequence shown here is derived from an EMBL/GenBank/DDBJ whole genome shotgun (WGS) entry which is preliminary data.</text>
</comment>
<organism evidence="2 3">
    <name type="scientific">Penicillium fimorum</name>
    <dbReference type="NCBI Taxonomy" id="1882269"/>
    <lineage>
        <taxon>Eukaryota</taxon>
        <taxon>Fungi</taxon>
        <taxon>Dikarya</taxon>
        <taxon>Ascomycota</taxon>
        <taxon>Pezizomycotina</taxon>
        <taxon>Eurotiomycetes</taxon>
        <taxon>Eurotiomycetidae</taxon>
        <taxon>Eurotiales</taxon>
        <taxon>Aspergillaceae</taxon>
        <taxon>Penicillium</taxon>
    </lineage>
</organism>
<protein>
    <submittedName>
        <fullName evidence="2">Uncharacterized protein</fullName>
    </submittedName>
</protein>
<keyword evidence="3" id="KW-1185">Reference proteome</keyword>
<proteinExistence type="predicted"/>
<evidence type="ECO:0000256" key="1">
    <source>
        <dbReference type="SAM" id="MobiDB-lite"/>
    </source>
</evidence>
<dbReference type="AlphaFoldDB" id="A0A9X0C7K4"/>
<reference evidence="2" key="2">
    <citation type="journal article" date="2023" name="IMA Fungus">
        <title>Comparative genomic study of the Penicillium genus elucidates a diverse pangenome and 15 lateral gene transfer events.</title>
        <authorList>
            <person name="Petersen C."/>
            <person name="Sorensen T."/>
            <person name="Nielsen M.R."/>
            <person name="Sondergaard T.E."/>
            <person name="Sorensen J.L."/>
            <person name="Fitzpatrick D.A."/>
            <person name="Frisvad J.C."/>
            <person name="Nielsen K.L."/>
        </authorList>
    </citation>
    <scope>NUCLEOTIDE SEQUENCE</scope>
    <source>
        <strain evidence="2">IBT 29495</strain>
    </source>
</reference>
<accession>A0A9X0C7K4</accession>
<gene>
    <name evidence="2" type="ORF">N7463_008017</name>
</gene>
<dbReference type="OrthoDB" id="4366648at2759"/>
<reference evidence="2" key="1">
    <citation type="submission" date="2022-12" db="EMBL/GenBank/DDBJ databases">
        <authorList>
            <person name="Petersen C."/>
        </authorList>
    </citation>
    <scope>NUCLEOTIDE SEQUENCE</scope>
    <source>
        <strain evidence="2">IBT 29495</strain>
    </source>
</reference>
<dbReference type="EMBL" id="JAPWDS010000003">
    <property type="protein sequence ID" value="KAJ5505143.1"/>
    <property type="molecule type" value="Genomic_DNA"/>
</dbReference>